<protein>
    <submittedName>
        <fullName evidence="1">Uncharacterized protein</fullName>
    </submittedName>
</protein>
<dbReference type="EMBL" id="JAQJAN010000021">
    <property type="protein sequence ID" value="KAJ5703582.1"/>
    <property type="molecule type" value="Genomic_DNA"/>
</dbReference>
<evidence type="ECO:0000313" key="2">
    <source>
        <dbReference type="Proteomes" id="UP001215712"/>
    </source>
</evidence>
<name>A0AAD6MQM5_9EURO</name>
<organism evidence="1 2">
    <name type="scientific">Penicillium malachiteum</name>
    <dbReference type="NCBI Taxonomy" id="1324776"/>
    <lineage>
        <taxon>Eukaryota</taxon>
        <taxon>Fungi</taxon>
        <taxon>Dikarya</taxon>
        <taxon>Ascomycota</taxon>
        <taxon>Pezizomycotina</taxon>
        <taxon>Eurotiomycetes</taxon>
        <taxon>Eurotiomycetidae</taxon>
        <taxon>Eurotiales</taxon>
        <taxon>Aspergillaceae</taxon>
        <taxon>Penicillium</taxon>
    </lineage>
</organism>
<comment type="caution">
    <text evidence="1">The sequence shown here is derived from an EMBL/GenBank/DDBJ whole genome shotgun (WGS) entry which is preliminary data.</text>
</comment>
<sequence>MADNLDLTHINLYLAITDGCECAPAHWIILVQHPGSPECIWLHSVINCRGEYEVSIEPAKRFNSHSFATKEFLVRLPVCQQSVVLDMANMVPAQSCQCWASYMLLRFQNQGYLDPGTYELWCDLHMTSRRLDLGPGCLCTCQH</sequence>
<dbReference type="AlphaFoldDB" id="A0AAD6MQM5"/>
<evidence type="ECO:0000313" key="1">
    <source>
        <dbReference type="EMBL" id="KAJ5703582.1"/>
    </source>
</evidence>
<keyword evidence="2" id="KW-1185">Reference proteome</keyword>
<reference evidence="1" key="1">
    <citation type="journal article" date="2023" name="IMA Fungus">
        <title>Comparative genomic study of the Penicillium genus elucidates a diverse pangenome and 15 lateral gene transfer events.</title>
        <authorList>
            <person name="Petersen C."/>
            <person name="Sorensen T."/>
            <person name="Nielsen M.R."/>
            <person name="Sondergaard T.E."/>
            <person name="Sorensen J.L."/>
            <person name="Fitzpatrick D.A."/>
            <person name="Frisvad J.C."/>
            <person name="Nielsen K.L."/>
        </authorList>
    </citation>
    <scope>NUCLEOTIDE SEQUENCE</scope>
    <source>
        <strain evidence="1">IBT 17514</strain>
    </source>
</reference>
<proteinExistence type="predicted"/>
<dbReference type="Proteomes" id="UP001215712">
    <property type="component" value="Unassembled WGS sequence"/>
</dbReference>
<reference evidence="1" key="2">
    <citation type="submission" date="2023-01" db="EMBL/GenBank/DDBJ databases">
        <authorList>
            <person name="Petersen C."/>
        </authorList>
    </citation>
    <scope>NUCLEOTIDE SEQUENCE</scope>
    <source>
        <strain evidence="1">IBT 17514</strain>
    </source>
</reference>
<gene>
    <name evidence="1" type="ORF">N7493_011507</name>
</gene>
<accession>A0AAD6MQM5</accession>